<organism evidence="3 4">
    <name type="scientific">Salibacterium lacus</name>
    <dbReference type="NCBI Taxonomy" id="1898109"/>
    <lineage>
        <taxon>Bacteria</taxon>
        <taxon>Bacillati</taxon>
        <taxon>Bacillota</taxon>
        <taxon>Bacilli</taxon>
        <taxon>Bacillales</taxon>
        <taxon>Bacillaceae</taxon>
    </lineage>
</organism>
<accession>A0ABW5SYJ0</accession>
<dbReference type="RefSeq" id="WP_380712031.1">
    <property type="nucleotide sequence ID" value="NZ_JBHUML010000002.1"/>
</dbReference>
<protein>
    <submittedName>
        <fullName evidence="3">Dipicolinate synthase subunit DpsA</fullName>
    </submittedName>
</protein>
<evidence type="ECO:0000313" key="3">
    <source>
        <dbReference type="EMBL" id="MFD2704756.1"/>
    </source>
</evidence>
<sequence length="305" mass="33194">MMKKNILLAGGDERQLEMAEYLHEQGMSVAMLGFPEENKLPAEIPCHQTGEELQWEHLDIVVFPASGIQSGLTVHAPLSASPLKVEENWLQRLPREARICTGITTDEADQWIKKSGRAYTALLEQEETALYNAVPTAEGVLLTAIQNTNRTIHGSRVVVLGFGRTGSVIARTFSALGAYVEVGTSDPVEKARAKTYGHSVFHLDEMAQAVQRKDLCINTIPAFLLTKSVLQDVSLRTLIIDIASRPGGTDFSYAAEKGITALWTPGLPGKTAPKTAGRILGSVLLQLFDDPEGKKGDFHQGCTNE</sequence>
<dbReference type="NCBIfam" id="NF006162">
    <property type="entry name" value="PRK08306.1"/>
    <property type="match status" value="1"/>
</dbReference>
<proteinExistence type="predicted"/>
<dbReference type="Proteomes" id="UP001597520">
    <property type="component" value="Unassembled WGS sequence"/>
</dbReference>
<evidence type="ECO:0000259" key="2">
    <source>
        <dbReference type="Pfam" id="PF16924"/>
    </source>
</evidence>
<evidence type="ECO:0000313" key="4">
    <source>
        <dbReference type="Proteomes" id="UP001597520"/>
    </source>
</evidence>
<evidence type="ECO:0000259" key="1">
    <source>
        <dbReference type="Pfam" id="PF01262"/>
    </source>
</evidence>
<reference evidence="4" key="1">
    <citation type="journal article" date="2019" name="Int. J. Syst. Evol. Microbiol.">
        <title>The Global Catalogue of Microorganisms (GCM) 10K type strain sequencing project: providing services to taxonomists for standard genome sequencing and annotation.</title>
        <authorList>
            <consortium name="The Broad Institute Genomics Platform"/>
            <consortium name="The Broad Institute Genome Sequencing Center for Infectious Disease"/>
            <person name="Wu L."/>
            <person name="Ma J."/>
        </authorList>
    </citation>
    <scope>NUCLEOTIDE SEQUENCE [LARGE SCALE GENOMIC DNA]</scope>
    <source>
        <strain evidence="4">KCTC 33792</strain>
    </source>
</reference>
<keyword evidence="4" id="KW-1185">Reference proteome</keyword>
<dbReference type="Gene3D" id="3.40.50.720">
    <property type="entry name" value="NAD(P)-binding Rossmann-like Domain"/>
    <property type="match status" value="1"/>
</dbReference>
<dbReference type="InterPro" id="IPR031629">
    <property type="entry name" value="DpaA_N"/>
</dbReference>
<comment type="caution">
    <text evidence="3">The sequence shown here is derived from an EMBL/GenBank/DDBJ whole genome shotgun (WGS) entry which is preliminary data.</text>
</comment>
<dbReference type="Pfam" id="PF01262">
    <property type="entry name" value="AlaDh_PNT_C"/>
    <property type="match status" value="1"/>
</dbReference>
<feature type="domain" description="Dipicolinate synthase subunit A N-terminal" evidence="2">
    <location>
        <begin position="6"/>
        <end position="121"/>
    </location>
</feature>
<name>A0ABW5SYJ0_9BACI</name>
<dbReference type="SUPFAM" id="SSF51735">
    <property type="entry name" value="NAD(P)-binding Rossmann-fold domains"/>
    <property type="match status" value="1"/>
</dbReference>
<dbReference type="InterPro" id="IPR007698">
    <property type="entry name" value="AlaDH/PNT_NAD(H)-bd"/>
</dbReference>
<dbReference type="EMBL" id="JBHUML010000002">
    <property type="protein sequence ID" value="MFD2704756.1"/>
    <property type="molecule type" value="Genomic_DNA"/>
</dbReference>
<feature type="domain" description="Alanine dehydrogenase/pyridine nucleotide transhydrogenase NAD(H)-binding" evidence="1">
    <location>
        <begin position="137"/>
        <end position="288"/>
    </location>
</feature>
<dbReference type="Pfam" id="PF16924">
    <property type="entry name" value="DpaA_N"/>
    <property type="match status" value="1"/>
</dbReference>
<gene>
    <name evidence="3" type="primary">dpsA</name>
    <name evidence="3" type="ORF">ACFSUB_04700</name>
</gene>
<dbReference type="InterPro" id="IPR036291">
    <property type="entry name" value="NAD(P)-bd_dom_sf"/>
</dbReference>